<evidence type="ECO:0000313" key="2">
    <source>
        <dbReference type="Proteomes" id="UP000249248"/>
    </source>
</evidence>
<keyword evidence="2" id="KW-1185">Reference proteome</keyword>
<accession>A0A2W1N152</accession>
<proteinExistence type="predicted"/>
<organism evidence="1 2">
    <name type="scientific">Putridiphycobacter roseus</name>
    <dbReference type="NCBI Taxonomy" id="2219161"/>
    <lineage>
        <taxon>Bacteria</taxon>
        <taxon>Pseudomonadati</taxon>
        <taxon>Bacteroidota</taxon>
        <taxon>Flavobacteriia</taxon>
        <taxon>Flavobacteriales</taxon>
        <taxon>Crocinitomicaceae</taxon>
        <taxon>Putridiphycobacter</taxon>
    </lineage>
</organism>
<dbReference type="AlphaFoldDB" id="A0A2W1N152"/>
<dbReference type="OrthoDB" id="1202334at2"/>
<dbReference type="Proteomes" id="UP000249248">
    <property type="component" value="Unassembled WGS sequence"/>
</dbReference>
<name>A0A2W1N152_9FLAO</name>
<dbReference type="RefSeq" id="WP_111062485.1">
    <property type="nucleotide sequence ID" value="NZ_JBHUCU010000027.1"/>
</dbReference>
<protein>
    <submittedName>
        <fullName evidence="1">Uncharacterized protein</fullName>
    </submittedName>
</protein>
<evidence type="ECO:0000313" key="1">
    <source>
        <dbReference type="EMBL" id="PZE17524.1"/>
    </source>
</evidence>
<gene>
    <name evidence="1" type="ORF">DNU06_06765</name>
</gene>
<comment type="caution">
    <text evidence="1">The sequence shown here is derived from an EMBL/GenBank/DDBJ whole genome shotgun (WGS) entry which is preliminary data.</text>
</comment>
<dbReference type="EMBL" id="QKSB01000003">
    <property type="protein sequence ID" value="PZE17524.1"/>
    <property type="molecule type" value="Genomic_DNA"/>
</dbReference>
<reference evidence="1 2" key="1">
    <citation type="submission" date="2018-06" db="EMBL/GenBank/DDBJ databases">
        <title>The draft genome sequence of Crocinitomix sp. SM1701.</title>
        <authorList>
            <person name="Zhang X."/>
        </authorList>
    </citation>
    <scope>NUCLEOTIDE SEQUENCE [LARGE SCALE GENOMIC DNA]</scope>
    <source>
        <strain evidence="1 2">SM1701</strain>
    </source>
</reference>
<sequence length="116" mass="13212">MELLIYRKEYDRSDAMDSFFDSYYSLGMKFLASDLLDQGLAPAQISAAIIKAMKVTRSSGLEIRQHFKPVFSYRNNELIRDCKLSKMGYGLVILNADIDLSIVGKLQVSMMNRFLA</sequence>